<comment type="caution">
    <text evidence="5">The sequence shown here is derived from an EMBL/GenBank/DDBJ whole genome shotgun (WGS) entry which is preliminary data.</text>
</comment>
<dbReference type="Proteomes" id="UP000481037">
    <property type="component" value="Unassembled WGS sequence"/>
</dbReference>
<dbReference type="AlphaFoldDB" id="A0A6L5QP00"/>
<sequence>MCTRRSRCATTVSNISRSAAVERDADVSAEFDLVVGIPTFRRPQLLAALLDSLLPELQGRRALVIVADNDCGAEAPAVVAQFRQRWPDSVCIPVAARGVAQVRNALVGEALARAPHWQWLLMMDDDGLVTPGWLQHLLDTGAAYDSHLVGGPVDGVLPPGASVFAQNSIFAARRRWPTGLVPSLNTTQNLAISRRVEQLFAPPFFRNEYGASGGEDYDFFRRVAHAGGRIAWSDEALVLEPAPPERLTTRSLLHRYATTGSYMLAIDSFYDGRGYTALLAFKGVCGALVRMALAAVTLRRVKAAREVLTLAHYCGRVAGLFGVRTNRYVAPAKK</sequence>
<dbReference type="EMBL" id="WKJM01000027">
    <property type="protein sequence ID" value="MRX10992.1"/>
    <property type="molecule type" value="Genomic_DNA"/>
</dbReference>
<reference evidence="5 6" key="1">
    <citation type="submission" date="2019-11" db="EMBL/GenBank/DDBJ databases">
        <title>Novel species isolated from a subtropical stream in China.</title>
        <authorList>
            <person name="Lu H."/>
        </authorList>
    </citation>
    <scope>NUCLEOTIDE SEQUENCE [LARGE SCALE GENOMIC DNA]</scope>
    <source>
        <strain evidence="5 6">FT25W</strain>
    </source>
</reference>
<evidence type="ECO:0000259" key="4">
    <source>
        <dbReference type="Pfam" id="PF00535"/>
    </source>
</evidence>
<dbReference type="SUPFAM" id="SSF53448">
    <property type="entry name" value="Nucleotide-diphospho-sugar transferases"/>
    <property type="match status" value="1"/>
</dbReference>
<dbReference type="Pfam" id="PF00535">
    <property type="entry name" value="Glycos_transf_2"/>
    <property type="match status" value="1"/>
</dbReference>
<keyword evidence="3 5" id="KW-0808">Transferase</keyword>
<protein>
    <submittedName>
        <fullName evidence="5">Glycosyltransferase</fullName>
    </submittedName>
</protein>
<dbReference type="PANTHER" id="PTHR43179:SF12">
    <property type="entry name" value="GALACTOFURANOSYLTRANSFERASE GLFT2"/>
    <property type="match status" value="1"/>
</dbReference>
<comment type="similarity">
    <text evidence="1">Belongs to the glycosyltransferase 2 family.</text>
</comment>
<dbReference type="InterPro" id="IPR029044">
    <property type="entry name" value="Nucleotide-diphossugar_trans"/>
</dbReference>
<dbReference type="GO" id="GO:0016757">
    <property type="term" value="F:glycosyltransferase activity"/>
    <property type="evidence" value="ECO:0007669"/>
    <property type="project" value="UniProtKB-KW"/>
</dbReference>
<keyword evidence="2" id="KW-0328">Glycosyltransferase</keyword>
<evidence type="ECO:0000313" key="5">
    <source>
        <dbReference type="EMBL" id="MRX10992.1"/>
    </source>
</evidence>
<dbReference type="PANTHER" id="PTHR43179">
    <property type="entry name" value="RHAMNOSYLTRANSFERASE WBBL"/>
    <property type="match status" value="1"/>
</dbReference>
<proteinExistence type="inferred from homology"/>
<evidence type="ECO:0000256" key="1">
    <source>
        <dbReference type="ARBA" id="ARBA00006739"/>
    </source>
</evidence>
<evidence type="ECO:0000256" key="2">
    <source>
        <dbReference type="ARBA" id="ARBA00022676"/>
    </source>
</evidence>
<dbReference type="InterPro" id="IPR001173">
    <property type="entry name" value="Glyco_trans_2-like"/>
</dbReference>
<dbReference type="Gene3D" id="3.90.550.10">
    <property type="entry name" value="Spore Coat Polysaccharide Biosynthesis Protein SpsA, Chain A"/>
    <property type="match status" value="1"/>
</dbReference>
<feature type="domain" description="Glycosyltransferase 2-like" evidence="4">
    <location>
        <begin position="35"/>
        <end position="154"/>
    </location>
</feature>
<keyword evidence="6" id="KW-1185">Reference proteome</keyword>
<accession>A0A6L5QP00</accession>
<organism evidence="5 6">
    <name type="scientific">Duganella alba</name>
    <dbReference type="NCBI Taxonomy" id="2666081"/>
    <lineage>
        <taxon>Bacteria</taxon>
        <taxon>Pseudomonadati</taxon>
        <taxon>Pseudomonadota</taxon>
        <taxon>Betaproteobacteria</taxon>
        <taxon>Burkholderiales</taxon>
        <taxon>Oxalobacteraceae</taxon>
        <taxon>Telluria group</taxon>
        <taxon>Duganella</taxon>
    </lineage>
</organism>
<gene>
    <name evidence="5" type="ORF">GJ697_24520</name>
</gene>
<name>A0A6L5QP00_9BURK</name>
<evidence type="ECO:0000313" key="6">
    <source>
        <dbReference type="Proteomes" id="UP000481037"/>
    </source>
</evidence>
<evidence type="ECO:0000256" key="3">
    <source>
        <dbReference type="ARBA" id="ARBA00022679"/>
    </source>
</evidence>